<reference evidence="7" key="1">
    <citation type="submission" date="2024-04" db="EMBL/GenBank/DDBJ databases">
        <authorList>
            <person name="Roder T."/>
            <person name="Oberhansli S."/>
            <person name="Kreuzer M."/>
        </authorList>
    </citation>
    <scope>NUCLEOTIDE SEQUENCE</scope>
    <source>
        <strain evidence="7">LWS13-1.2</strain>
    </source>
</reference>
<dbReference type="GO" id="GO:0016491">
    <property type="term" value="F:oxidoreductase activity"/>
    <property type="evidence" value="ECO:0007669"/>
    <property type="project" value="UniProtKB-KW"/>
</dbReference>
<dbReference type="Gene3D" id="3.30.465.10">
    <property type="match status" value="1"/>
</dbReference>
<dbReference type="PANTHER" id="PTHR42973">
    <property type="entry name" value="BINDING OXIDOREDUCTASE, PUTATIVE (AFU_ORTHOLOGUE AFUA_1G17690)-RELATED"/>
    <property type="match status" value="1"/>
</dbReference>
<feature type="domain" description="FAD-binding PCMH-type" evidence="6">
    <location>
        <begin position="49"/>
        <end position="221"/>
    </location>
</feature>
<evidence type="ECO:0000256" key="5">
    <source>
        <dbReference type="ARBA" id="ARBA00023002"/>
    </source>
</evidence>
<accession>A0AAU6SA67</accession>
<organism evidence="7">
    <name type="scientific">Microbacterium sp. LWS13-1.2</name>
    <dbReference type="NCBI Taxonomy" id="3135264"/>
    <lineage>
        <taxon>Bacteria</taxon>
        <taxon>Bacillati</taxon>
        <taxon>Actinomycetota</taxon>
        <taxon>Actinomycetes</taxon>
        <taxon>Micrococcales</taxon>
        <taxon>Microbacteriaceae</taxon>
        <taxon>Microbacterium</taxon>
    </lineage>
</organism>
<evidence type="ECO:0000313" key="7">
    <source>
        <dbReference type="EMBL" id="WZO33792.1"/>
    </source>
</evidence>
<name>A0AAU6SA67_9MICO</name>
<dbReference type="InterPro" id="IPR016166">
    <property type="entry name" value="FAD-bd_PCMH"/>
</dbReference>
<dbReference type="GO" id="GO:0071949">
    <property type="term" value="F:FAD binding"/>
    <property type="evidence" value="ECO:0007669"/>
    <property type="project" value="InterPro"/>
</dbReference>
<keyword evidence="5" id="KW-0560">Oxidoreductase</keyword>
<dbReference type="RefSeq" id="WP_349428328.1">
    <property type="nucleotide sequence ID" value="NZ_CP151632.1"/>
</dbReference>
<dbReference type="EMBL" id="CP151632">
    <property type="protein sequence ID" value="WZO33792.1"/>
    <property type="molecule type" value="Genomic_DNA"/>
</dbReference>
<protein>
    <submittedName>
        <fullName evidence="7">FAD-binding oxidoreductase</fullName>
    </submittedName>
</protein>
<evidence type="ECO:0000256" key="3">
    <source>
        <dbReference type="ARBA" id="ARBA00022630"/>
    </source>
</evidence>
<dbReference type="PROSITE" id="PS00862">
    <property type="entry name" value="OX2_COVAL_FAD"/>
    <property type="match status" value="1"/>
</dbReference>
<comment type="similarity">
    <text evidence="2">Belongs to the oxygen-dependent FAD-linked oxidoreductase family.</text>
</comment>
<dbReference type="InterPro" id="IPR006094">
    <property type="entry name" value="Oxid_FAD_bind_N"/>
</dbReference>
<dbReference type="InterPro" id="IPR036318">
    <property type="entry name" value="FAD-bd_PCMH-like_sf"/>
</dbReference>
<dbReference type="PROSITE" id="PS51387">
    <property type="entry name" value="FAD_PCMH"/>
    <property type="match status" value="1"/>
</dbReference>
<comment type="cofactor">
    <cofactor evidence="1">
        <name>FAD</name>
        <dbReference type="ChEBI" id="CHEBI:57692"/>
    </cofactor>
</comment>
<keyword evidence="3" id="KW-0285">Flavoprotein</keyword>
<dbReference type="SUPFAM" id="SSF56176">
    <property type="entry name" value="FAD-binding/transporter-associated domain-like"/>
    <property type="match status" value="1"/>
</dbReference>
<dbReference type="InterPro" id="IPR006093">
    <property type="entry name" value="Oxy_OxRdtase_FAD_BS"/>
</dbReference>
<dbReference type="InterPro" id="IPR016169">
    <property type="entry name" value="FAD-bd_PCMH_sub2"/>
</dbReference>
<dbReference type="InterPro" id="IPR050416">
    <property type="entry name" value="FAD-linked_Oxidoreductase"/>
</dbReference>
<sequence length="464" mass="47928">MSLNDLAIDVPRAAIGAAAGELRTALGARVLFPGDAGFDAARTPWNVAVAQHPFAVAFAESADDVVDVVRAATLSGLRVAPQSTGHAAGALAETDLAHTVLVSLRGLRGVAVDPVARTARVLGGSLWNDVLDAAAPHGLTALHGSAGDVSVVGYLLSGGLSFYARAHRLAVNAVRAVEVVTADGTLVRASEDAHPDLFWALRGGSGAFGVVVAIEIDLLPFADVFAGMLLWDASQAAEVSHAWARWTRSAPETTTTSLRIMNFPPMPQLPPFLSGRSVVVIDGAIEETDAAASALLAPLRALQPEIDTFARIPAPALVSIHMDPPEPTPSLTWHAMLDSFPSEAVDAFVRAAGSPGIFVQEVRHLGGAVTRRPVGGGAIASLDGDYLVHSIAMVPVPEAGPAATAAVRAGVAALEPWHVGALALTFIDAPGADRALAFGSAWARLRQLKLAYDPANLFAAARPV</sequence>
<evidence type="ECO:0000256" key="4">
    <source>
        <dbReference type="ARBA" id="ARBA00022827"/>
    </source>
</evidence>
<evidence type="ECO:0000256" key="1">
    <source>
        <dbReference type="ARBA" id="ARBA00001974"/>
    </source>
</evidence>
<dbReference type="InterPro" id="IPR016167">
    <property type="entry name" value="FAD-bd_PCMH_sub1"/>
</dbReference>
<dbReference type="Gene3D" id="3.40.462.20">
    <property type="match status" value="1"/>
</dbReference>
<proteinExistence type="inferred from homology"/>
<dbReference type="Pfam" id="PF01565">
    <property type="entry name" value="FAD_binding_4"/>
    <property type="match status" value="1"/>
</dbReference>
<evidence type="ECO:0000256" key="2">
    <source>
        <dbReference type="ARBA" id="ARBA00005466"/>
    </source>
</evidence>
<keyword evidence="4" id="KW-0274">FAD</keyword>
<gene>
    <name evidence="7" type="ORF">MRBLWS13_001426</name>
</gene>
<dbReference type="PANTHER" id="PTHR42973:SF39">
    <property type="entry name" value="FAD-BINDING PCMH-TYPE DOMAIN-CONTAINING PROTEIN"/>
    <property type="match status" value="1"/>
</dbReference>
<evidence type="ECO:0000259" key="6">
    <source>
        <dbReference type="PROSITE" id="PS51387"/>
    </source>
</evidence>
<dbReference type="AlphaFoldDB" id="A0AAU6SA67"/>
<dbReference type="Gene3D" id="3.30.43.10">
    <property type="entry name" value="Uridine Diphospho-n-acetylenolpyruvylglucosamine Reductase, domain 2"/>
    <property type="match status" value="1"/>
</dbReference>